<gene>
    <name evidence="2" type="ORF">HDA32_001161</name>
</gene>
<dbReference type="Proteomes" id="UP000589036">
    <property type="component" value="Unassembled WGS sequence"/>
</dbReference>
<keyword evidence="2" id="KW-0378">Hydrolase</keyword>
<feature type="domain" description="Metallo-beta-lactamase" evidence="1">
    <location>
        <begin position="81"/>
        <end position="249"/>
    </location>
</feature>
<organism evidence="2 3">
    <name type="scientific">Spinactinospora alkalitolerans</name>
    <dbReference type="NCBI Taxonomy" id="687207"/>
    <lineage>
        <taxon>Bacteria</taxon>
        <taxon>Bacillati</taxon>
        <taxon>Actinomycetota</taxon>
        <taxon>Actinomycetes</taxon>
        <taxon>Streptosporangiales</taxon>
        <taxon>Nocardiopsidaceae</taxon>
        <taxon>Spinactinospora</taxon>
    </lineage>
</organism>
<dbReference type="InterPro" id="IPR001279">
    <property type="entry name" value="Metallo-B-lactamas"/>
</dbReference>
<dbReference type="RefSeq" id="WP_179642204.1">
    <property type="nucleotide sequence ID" value="NZ_BAAAYY010000024.1"/>
</dbReference>
<dbReference type="PANTHER" id="PTHR36839">
    <property type="entry name" value="METALLO-BETA-LACTAMASE FAMILY PROTEIN (AFU_ORTHOLOGUE AFUA_5G12770)"/>
    <property type="match status" value="1"/>
</dbReference>
<evidence type="ECO:0000313" key="2">
    <source>
        <dbReference type="EMBL" id="NYE46041.1"/>
    </source>
</evidence>
<dbReference type="SMART" id="SM00849">
    <property type="entry name" value="Lactamase_B"/>
    <property type="match status" value="1"/>
</dbReference>
<proteinExistence type="predicted"/>
<dbReference type="GO" id="GO:0016787">
    <property type="term" value="F:hydrolase activity"/>
    <property type="evidence" value="ECO:0007669"/>
    <property type="project" value="UniProtKB-KW"/>
</dbReference>
<accession>A0A852TR55</accession>
<dbReference type="EMBL" id="JACCCC010000001">
    <property type="protein sequence ID" value="NYE46041.1"/>
    <property type="molecule type" value="Genomic_DNA"/>
</dbReference>
<evidence type="ECO:0000259" key="1">
    <source>
        <dbReference type="SMART" id="SM00849"/>
    </source>
</evidence>
<dbReference type="PANTHER" id="PTHR36839:SF1">
    <property type="entry name" value="METALLO-BETA-LACTAMASE FAMILY PROTEIN (AFU_ORTHOLOGUE AFUA_5G12770)"/>
    <property type="match status" value="1"/>
</dbReference>
<sequence>MESEARDRPVWICPTCGGHSPEAESPPDTCPICADERQWVPPAGQRWTTMAELAASGYRTDIREVEPDLIGIGVRPDLGVGQRALLVRTSEGNLLWDPPGFIDDQAVQAVRDAGGLRAVSSSHPHMYGAITDWSSAFDAEILLPEVDVAWLGRPTPAVRTWSGSLPVLPGVTLVQCGGHFPGSSVLHWAEGADGAGALLVGDTVFVTPGEDRVTFAWSAPNRLPMPERGVRGVVEAVRPYRFDRVYGGWWGPVLRRDAKRVVEACAERYVQFLRGEVPIDGRGR</sequence>
<keyword evidence="3" id="KW-1185">Reference proteome</keyword>
<reference evidence="2 3" key="1">
    <citation type="submission" date="2020-07" db="EMBL/GenBank/DDBJ databases">
        <title>Sequencing the genomes of 1000 actinobacteria strains.</title>
        <authorList>
            <person name="Klenk H.-P."/>
        </authorList>
    </citation>
    <scope>NUCLEOTIDE SEQUENCE [LARGE SCALE GENOMIC DNA]</scope>
    <source>
        <strain evidence="2 3">CXB654</strain>
    </source>
</reference>
<comment type="caution">
    <text evidence="2">The sequence shown here is derived from an EMBL/GenBank/DDBJ whole genome shotgun (WGS) entry which is preliminary data.</text>
</comment>
<dbReference type="Gene3D" id="3.60.15.10">
    <property type="entry name" value="Ribonuclease Z/Hydroxyacylglutathione hydrolase-like"/>
    <property type="match status" value="1"/>
</dbReference>
<dbReference type="InterPro" id="IPR036866">
    <property type="entry name" value="RibonucZ/Hydroxyglut_hydro"/>
</dbReference>
<evidence type="ECO:0000313" key="3">
    <source>
        <dbReference type="Proteomes" id="UP000589036"/>
    </source>
</evidence>
<dbReference type="SUPFAM" id="SSF56281">
    <property type="entry name" value="Metallo-hydrolase/oxidoreductase"/>
    <property type="match status" value="1"/>
</dbReference>
<name>A0A852TR55_9ACTN</name>
<dbReference type="AlphaFoldDB" id="A0A852TR55"/>
<protein>
    <submittedName>
        <fullName evidence="2">Glyoxylase-like metal-dependent hydrolase (Beta-lactamase superfamily II)</fullName>
    </submittedName>
</protein>